<evidence type="ECO:0000259" key="2">
    <source>
        <dbReference type="Pfam" id="PF24864"/>
    </source>
</evidence>
<accession>A0A6A6PAV5</accession>
<feature type="region of interest" description="Disordered" evidence="1">
    <location>
        <begin position="1"/>
        <end position="43"/>
    </location>
</feature>
<protein>
    <recommendedName>
        <fullName evidence="2">DUF7730 domain-containing protein</fullName>
    </recommendedName>
</protein>
<dbReference type="Pfam" id="PF24864">
    <property type="entry name" value="DUF7730"/>
    <property type="match status" value="1"/>
</dbReference>
<dbReference type="Proteomes" id="UP000799766">
    <property type="component" value="Unassembled WGS sequence"/>
</dbReference>
<reference evidence="3" key="1">
    <citation type="journal article" date="2020" name="Stud. Mycol.">
        <title>101 Dothideomycetes genomes: a test case for predicting lifestyles and emergence of pathogens.</title>
        <authorList>
            <person name="Haridas S."/>
            <person name="Albert R."/>
            <person name="Binder M."/>
            <person name="Bloem J."/>
            <person name="Labutti K."/>
            <person name="Salamov A."/>
            <person name="Andreopoulos B."/>
            <person name="Baker S."/>
            <person name="Barry K."/>
            <person name="Bills G."/>
            <person name="Bluhm B."/>
            <person name="Cannon C."/>
            <person name="Castanera R."/>
            <person name="Culley D."/>
            <person name="Daum C."/>
            <person name="Ezra D."/>
            <person name="Gonzalez J."/>
            <person name="Henrissat B."/>
            <person name="Kuo A."/>
            <person name="Liang C."/>
            <person name="Lipzen A."/>
            <person name="Lutzoni F."/>
            <person name="Magnuson J."/>
            <person name="Mondo S."/>
            <person name="Nolan M."/>
            <person name="Ohm R."/>
            <person name="Pangilinan J."/>
            <person name="Park H.-J."/>
            <person name="Ramirez L."/>
            <person name="Alfaro M."/>
            <person name="Sun H."/>
            <person name="Tritt A."/>
            <person name="Yoshinaga Y."/>
            <person name="Zwiers L.-H."/>
            <person name="Turgeon B."/>
            <person name="Goodwin S."/>
            <person name="Spatafora J."/>
            <person name="Crous P."/>
            <person name="Grigoriev I."/>
        </authorList>
    </citation>
    <scope>NUCLEOTIDE SEQUENCE</scope>
    <source>
        <strain evidence="3">ATCC 16933</strain>
    </source>
</reference>
<feature type="compositionally biased region" description="Polar residues" evidence="1">
    <location>
        <begin position="25"/>
        <end position="38"/>
    </location>
</feature>
<sequence>MAGSGSFSVDPALSLAGQPDRNADTPASLSGHSQSSDEAPSCHAIAERRHSRRCFTCSRRTSSPPRPYVSRRPRASFGTLAHPQSQSAFFAKLPAEIRLQIYALALPRGRLHVFLDAEPRLDRLWSNECEEPGESAVVPHPETLRRRSCGVGCYNTSRRGWRAGLRCPFVAAIRPTSYAEAIESLYSTPHFILDNTPSSLLFVLGQPSPLIAHIRTLSLAGLSFWVLEQGLPTQRDLHELPWFDRTSWSAFWDTIAMGMPALRELRARIVGVHARNGRDVPYRCALGAEERDVLRPLEKVRKLKVCDIWVGRELGRERRVAWKDGKWVDEEKEGEGSSEGTRFGWYMSPSAYF</sequence>
<gene>
    <name evidence="3" type="ORF">BDY21DRAFT_418825</name>
</gene>
<dbReference type="InterPro" id="IPR056632">
    <property type="entry name" value="DUF7730"/>
</dbReference>
<evidence type="ECO:0000313" key="3">
    <source>
        <dbReference type="EMBL" id="KAF2460867.1"/>
    </source>
</evidence>
<dbReference type="AlphaFoldDB" id="A0A6A6PAV5"/>
<name>A0A6A6PAV5_9PEZI</name>
<evidence type="ECO:0000313" key="4">
    <source>
        <dbReference type="Proteomes" id="UP000799766"/>
    </source>
</evidence>
<dbReference type="OrthoDB" id="3661456at2759"/>
<organism evidence="3 4">
    <name type="scientific">Lineolata rhizophorae</name>
    <dbReference type="NCBI Taxonomy" id="578093"/>
    <lineage>
        <taxon>Eukaryota</taxon>
        <taxon>Fungi</taxon>
        <taxon>Dikarya</taxon>
        <taxon>Ascomycota</taxon>
        <taxon>Pezizomycotina</taxon>
        <taxon>Dothideomycetes</taxon>
        <taxon>Dothideomycetes incertae sedis</taxon>
        <taxon>Lineolatales</taxon>
        <taxon>Lineolataceae</taxon>
        <taxon>Lineolata</taxon>
    </lineage>
</organism>
<keyword evidence="4" id="KW-1185">Reference proteome</keyword>
<dbReference type="EMBL" id="MU001672">
    <property type="protein sequence ID" value="KAF2460867.1"/>
    <property type="molecule type" value="Genomic_DNA"/>
</dbReference>
<feature type="domain" description="DUF7730" evidence="2">
    <location>
        <begin position="82"/>
        <end position="302"/>
    </location>
</feature>
<dbReference type="PANTHER" id="PTHR38790">
    <property type="entry name" value="2EXR DOMAIN-CONTAINING PROTEIN-RELATED"/>
    <property type="match status" value="1"/>
</dbReference>
<evidence type="ECO:0000256" key="1">
    <source>
        <dbReference type="SAM" id="MobiDB-lite"/>
    </source>
</evidence>
<proteinExistence type="predicted"/>